<protein>
    <submittedName>
        <fullName evidence="3">Metallophosphoesterase family protein</fullName>
    </submittedName>
</protein>
<dbReference type="InterPro" id="IPR029052">
    <property type="entry name" value="Metallo-depent_PP-like"/>
</dbReference>
<evidence type="ECO:0000313" key="4">
    <source>
        <dbReference type="Proteomes" id="UP000631694"/>
    </source>
</evidence>
<reference evidence="3" key="1">
    <citation type="submission" date="2020-12" db="EMBL/GenBank/DDBJ databases">
        <title>Methylobrevis albus sp. nov., isolated from fresh water lack sediment.</title>
        <authorList>
            <person name="Zou Q."/>
        </authorList>
    </citation>
    <scope>NUCLEOTIDE SEQUENCE</scope>
    <source>
        <strain evidence="3">L22</strain>
    </source>
</reference>
<evidence type="ECO:0000256" key="1">
    <source>
        <dbReference type="ARBA" id="ARBA00008950"/>
    </source>
</evidence>
<evidence type="ECO:0000259" key="2">
    <source>
        <dbReference type="Pfam" id="PF12850"/>
    </source>
</evidence>
<dbReference type="PIRSF" id="PIRSF000883">
    <property type="entry name" value="Pesterase_MJ0912"/>
    <property type="match status" value="1"/>
</dbReference>
<evidence type="ECO:0000313" key="3">
    <source>
        <dbReference type="EMBL" id="MBH0236914.1"/>
    </source>
</evidence>
<dbReference type="GO" id="GO:0016791">
    <property type="term" value="F:phosphatase activity"/>
    <property type="evidence" value="ECO:0007669"/>
    <property type="project" value="TreeGrafter"/>
</dbReference>
<dbReference type="SUPFAM" id="SSF56300">
    <property type="entry name" value="Metallo-dependent phosphatases"/>
    <property type="match status" value="1"/>
</dbReference>
<dbReference type="RefSeq" id="WP_197310003.1">
    <property type="nucleotide sequence ID" value="NZ_JADZLT010000040.1"/>
</dbReference>
<sequence>MRIAVLADIHGNLAALEAVLADLRGESPDLVVNLGDCLSGPLAAGATADRLISENWLTVRGNHDRVLLTGDRAAMGSWDGPAFDDLAPRHFDWLRGLPETAAVDEVLLCHGSPASDTTYLLETPRADGPALRPPADIVADLAGVTAKVVLCGHSHTPRAVWLADGRLVVNPGAVGIQAYRDDHPCDHLMETGSPHARYALVERGPSGWTASFRLVAYDWDDAAQRAAAAGAADWVGPLRTGRAPA</sequence>
<dbReference type="PANTHER" id="PTHR42850:SF2">
    <property type="entry name" value="BLL5683 PROTEIN"/>
    <property type="match status" value="1"/>
</dbReference>
<organism evidence="3 4">
    <name type="scientific">Methylobrevis albus</name>
    <dbReference type="NCBI Taxonomy" id="2793297"/>
    <lineage>
        <taxon>Bacteria</taxon>
        <taxon>Pseudomonadati</taxon>
        <taxon>Pseudomonadota</taxon>
        <taxon>Alphaproteobacteria</taxon>
        <taxon>Hyphomicrobiales</taxon>
        <taxon>Pleomorphomonadaceae</taxon>
        <taxon>Methylobrevis</taxon>
    </lineage>
</organism>
<gene>
    <name evidence="3" type="ORF">I5731_03675</name>
</gene>
<dbReference type="EMBL" id="JADZLT010000040">
    <property type="protein sequence ID" value="MBH0236914.1"/>
    <property type="molecule type" value="Genomic_DNA"/>
</dbReference>
<dbReference type="InterPro" id="IPR050126">
    <property type="entry name" value="Ap4A_hydrolase"/>
</dbReference>
<proteinExistence type="inferred from homology"/>
<accession>A0A931I012</accession>
<dbReference type="AlphaFoldDB" id="A0A931I012"/>
<dbReference type="InterPro" id="IPR024654">
    <property type="entry name" value="Calcineurin-like_PHP_lpxH"/>
</dbReference>
<comment type="caution">
    <text evidence="3">The sequence shown here is derived from an EMBL/GenBank/DDBJ whole genome shotgun (WGS) entry which is preliminary data.</text>
</comment>
<keyword evidence="4" id="KW-1185">Reference proteome</keyword>
<dbReference type="Gene3D" id="3.60.21.10">
    <property type="match status" value="1"/>
</dbReference>
<dbReference type="Pfam" id="PF12850">
    <property type="entry name" value="Metallophos_2"/>
    <property type="match status" value="1"/>
</dbReference>
<dbReference type="Proteomes" id="UP000631694">
    <property type="component" value="Unassembled WGS sequence"/>
</dbReference>
<name>A0A931I012_9HYPH</name>
<feature type="domain" description="Calcineurin-like phosphoesterase" evidence="2">
    <location>
        <begin position="1"/>
        <end position="177"/>
    </location>
</feature>
<comment type="similarity">
    <text evidence="1">Belongs to the metallophosphoesterase superfamily. YfcE family.</text>
</comment>
<dbReference type="PANTHER" id="PTHR42850">
    <property type="entry name" value="METALLOPHOSPHOESTERASE"/>
    <property type="match status" value="1"/>
</dbReference>
<dbReference type="GO" id="GO:0005737">
    <property type="term" value="C:cytoplasm"/>
    <property type="evidence" value="ECO:0007669"/>
    <property type="project" value="TreeGrafter"/>
</dbReference>
<dbReference type="InterPro" id="IPR011152">
    <property type="entry name" value="Pesterase_MJ0912"/>
</dbReference>